<feature type="transmembrane region" description="Helical" evidence="9">
    <location>
        <begin position="71"/>
        <end position="90"/>
    </location>
</feature>
<dbReference type="Proteomes" id="UP001320766">
    <property type="component" value="Unassembled WGS sequence"/>
</dbReference>
<comment type="caution">
    <text evidence="11">The sequence shown here is derived from an EMBL/GenBank/DDBJ whole genome shotgun (WGS) entry which is preliminary data.</text>
</comment>
<feature type="transmembrane region" description="Helical" evidence="9">
    <location>
        <begin position="265"/>
        <end position="283"/>
    </location>
</feature>
<feature type="domain" description="EamA" evidence="10">
    <location>
        <begin position="6"/>
        <end position="142"/>
    </location>
</feature>
<feature type="region of interest" description="Disordered" evidence="8">
    <location>
        <begin position="297"/>
        <end position="319"/>
    </location>
</feature>
<evidence type="ECO:0000256" key="5">
    <source>
        <dbReference type="ARBA" id="ARBA00022692"/>
    </source>
</evidence>
<dbReference type="Pfam" id="PF00892">
    <property type="entry name" value="EamA"/>
    <property type="match status" value="1"/>
</dbReference>
<gene>
    <name evidence="11" type="ORF">HD595_002899</name>
</gene>
<evidence type="ECO:0000256" key="3">
    <source>
        <dbReference type="ARBA" id="ARBA00022448"/>
    </source>
</evidence>
<dbReference type="NCBIfam" id="TIGR00688">
    <property type="entry name" value="rarD"/>
    <property type="match status" value="1"/>
</dbReference>
<evidence type="ECO:0000256" key="1">
    <source>
        <dbReference type="ARBA" id="ARBA00004651"/>
    </source>
</evidence>
<feature type="transmembrane region" description="Helical" evidence="9">
    <location>
        <begin position="126"/>
        <end position="142"/>
    </location>
</feature>
<dbReference type="InterPro" id="IPR004626">
    <property type="entry name" value="RarD"/>
</dbReference>
<evidence type="ECO:0000313" key="12">
    <source>
        <dbReference type="Proteomes" id="UP001320766"/>
    </source>
</evidence>
<evidence type="ECO:0000256" key="7">
    <source>
        <dbReference type="ARBA" id="ARBA00023136"/>
    </source>
</evidence>
<keyword evidence="6 9" id="KW-1133">Transmembrane helix</keyword>
<feature type="transmembrane region" description="Helical" evidence="9">
    <location>
        <begin position="102"/>
        <end position="119"/>
    </location>
</feature>
<keyword evidence="5 9" id="KW-0812">Transmembrane</keyword>
<dbReference type="InterPro" id="IPR037185">
    <property type="entry name" value="EmrE-like"/>
</dbReference>
<comment type="subcellular location">
    <subcellularLocation>
        <location evidence="1">Cell membrane</location>
        <topology evidence="1">Multi-pass membrane protein</topology>
    </subcellularLocation>
</comment>
<keyword evidence="3" id="KW-0813">Transport</keyword>
<dbReference type="PANTHER" id="PTHR22911:SF137">
    <property type="entry name" value="SOLUTE CARRIER FAMILY 35 MEMBER G2-RELATED"/>
    <property type="match status" value="1"/>
</dbReference>
<evidence type="ECO:0000256" key="2">
    <source>
        <dbReference type="ARBA" id="ARBA00007362"/>
    </source>
</evidence>
<feature type="compositionally biased region" description="Low complexity" evidence="8">
    <location>
        <begin position="297"/>
        <end position="306"/>
    </location>
</feature>
<feature type="transmembrane region" description="Helical" evidence="9">
    <location>
        <begin position="37"/>
        <end position="59"/>
    </location>
</feature>
<dbReference type="EMBL" id="JAMZEC010000001">
    <property type="protein sequence ID" value="MCP2346777.1"/>
    <property type="molecule type" value="Genomic_DNA"/>
</dbReference>
<proteinExistence type="inferred from homology"/>
<evidence type="ECO:0000256" key="4">
    <source>
        <dbReference type="ARBA" id="ARBA00022475"/>
    </source>
</evidence>
<keyword evidence="7 9" id="KW-0472">Membrane</keyword>
<accession>A0ABT1JZK3</accession>
<sequence>MPDVRRGVLFGVAAYTMWGLFPLYWPLLKPSGAVEILAHRMVWSLAAVVAVLAVRRHWAWIRTMARQPRKLGLLTLAAAIVTVNWGVYIYAVNTHHVVESALGYFINPLVSVLFGVVLLRERLRPLQWAAVGFGALAVLVLTLDYGRLPWIALTLAVSFGLYGLIKKQANVGAAESLTVETLVLLLPALGYLVYLEAAGQATFGHTGPGHAALLVGAGVITAVPLLCFTAAAIRVPLSTIGLLQYIAPVLQFLCGVLVAKETMPASRWIGFSIVWLALAVFTYDSIRAARATRAARNRAAAQQATPEPEPEPEPERSAT</sequence>
<evidence type="ECO:0000256" key="6">
    <source>
        <dbReference type="ARBA" id="ARBA00022989"/>
    </source>
</evidence>
<keyword evidence="4" id="KW-1003">Cell membrane</keyword>
<keyword evidence="12" id="KW-1185">Reference proteome</keyword>
<dbReference type="RefSeq" id="WP_253769255.1">
    <property type="nucleotide sequence ID" value="NZ_BAAAVE010000040.1"/>
</dbReference>
<evidence type="ECO:0000259" key="10">
    <source>
        <dbReference type="Pfam" id="PF00892"/>
    </source>
</evidence>
<dbReference type="PANTHER" id="PTHR22911">
    <property type="entry name" value="ACYL-MALONYL CONDENSING ENZYME-RELATED"/>
    <property type="match status" value="1"/>
</dbReference>
<feature type="transmembrane region" description="Helical" evidence="9">
    <location>
        <begin position="148"/>
        <end position="165"/>
    </location>
</feature>
<dbReference type="InterPro" id="IPR000620">
    <property type="entry name" value="EamA_dom"/>
</dbReference>
<feature type="transmembrane region" description="Helical" evidence="9">
    <location>
        <begin position="177"/>
        <end position="194"/>
    </location>
</feature>
<organism evidence="11 12">
    <name type="scientific">Nonomuraea roseoviolacea subsp. carminata</name>
    <dbReference type="NCBI Taxonomy" id="160689"/>
    <lineage>
        <taxon>Bacteria</taxon>
        <taxon>Bacillati</taxon>
        <taxon>Actinomycetota</taxon>
        <taxon>Actinomycetes</taxon>
        <taxon>Streptosporangiales</taxon>
        <taxon>Streptosporangiaceae</taxon>
        <taxon>Nonomuraea</taxon>
    </lineage>
</organism>
<reference evidence="11 12" key="1">
    <citation type="submission" date="2022-06" db="EMBL/GenBank/DDBJ databases">
        <title>Sequencing the genomes of 1000 actinobacteria strains.</title>
        <authorList>
            <person name="Klenk H.-P."/>
        </authorList>
    </citation>
    <scope>NUCLEOTIDE SEQUENCE [LARGE SCALE GENOMIC DNA]</scope>
    <source>
        <strain evidence="11 12">DSM 44170</strain>
    </source>
</reference>
<feature type="transmembrane region" description="Helical" evidence="9">
    <location>
        <begin position="240"/>
        <end position="259"/>
    </location>
</feature>
<comment type="similarity">
    <text evidence="2">Belongs to the EamA transporter family.</text>
</comment>
<evidence type="ECO:0000313" key="11">
    <source>
        <dbReference type="EMBL" id="MCP2346777.1"/>
    </source>
</evidence>
<evidence type="ECO:0000256" key="8">
    <source>
        <dbReference type="SAM" id="MobiDB-lite"/>
    </source>
</evidence>
<feature type="transmembrane region" description="Helical" evidence="9">
    <location>
        <begin position="214"/>
        <end position="233"/>
    </location>
</feature>
<protein>
    <submittedName>
        <fullName evidence="11">Chloramphenicol-sensitive protein RarD</fullName>
    </submittedName>
</protein>
<name>A0ABT1JZK3_9ACTN</name>
<evidence type="ECO:0000256" key="9">
    <source>
        <dbReference type="SAM" id="Phobius"/>
    </source>
</evidence>
<feature type="transmembrane region" description="Helical" evidence="9">
    <location>
        <begin position="7"/>
        <end position="25"/>
    </location>
</feature>
<dbReference type="SUPFAM" id="SSF103481">
    <property type="entry name" value="Multidrug resistance efflux transporter EmrE"/>
    <property type="match status" value="2"/>
</dbReference>